<evidence type="ECO:0000313" key="3">
    <source>
        <dbReference type="Proteomes" id="UP001271007"/>
    </source>
</evidence>
<protein>
    <submittedName>
        <fullName evidence="2">Uncharacterized protein</fullName>
    </submittedName>
</protein>
<accession>A0AAJ0GHG5</accession>
<evidence type="ECO:0000256" key="1">
    <source>
        <dbReference type="SAM" id="MobiDB-lite"/>
    </source>
</evidence>
<name>A0AAJ0GHG5_9PEZI</name>
<organism evidence="2 3">
    <name type="scientific">Extremus antarcticus</name>
    <dbReference type="NCBI Taxonomy" id="702011"/>
    <lineage>
        <taxon>Eukaryota</taxon>
        <taxon>Fungi</taxon>
        <taxon>Dikarya</taxon>
        <taxon>Ascomycota</taxon>
        <taxon>Pezizomycotina</taxon>
        <taxon>Dothideomycetes</taxon>
        <taxon>Dothideomycetidae</taxon>
        <taxon>Mycosphaerellales</taxon>
        <taxon>Extremaceae</taxon>
        <taxon>Extremus</taxon>
    </lineage>
</organism>
<keyword evidence="3" id="KW-1185">Reference proteome</keyword>
<dbReference type="AlphaFoldDB" id="A0AAJ0GHG5"/>
<dbReference type="EMBL" id="JAWDJX010000003">
    <property type="protein sequence ID" value="KAK3057583.1"/>
    <property type="molecule type" value="Genomic_DNA"/>
</dbReference>
<evidence type="ECO:0000313" key="2">
    <source>
        <dbReference type="EMBL" id="KAK3057583.1"/>
    </source>
</evidence>
<sequence>METQNDSNSQISGSVNSTVLDTVPNSPATQVGSTISRSAAQLQLDGLTHADLKFIVGAEMHYCDHLNVFVVRPAGYQNLPKPSGYLCLGPASEVRQLIVRQWSVLKSLFKHSGTAQLKYLHDNHVTGTELKLQTFLEYLKAGRSVRSDFVPPTGTQPDDEVWPRCTDLTSGTARYPLDTSGDSRGLTTIVMRHVHALMKNEAASFPRSADAQIDVLLQGVDPENVSRGVKLLSFTRDRIIDHKEGLEGFYKTVTNQNGITNARSIKSLFKYPPGFSPAFDTKVDAHLESVESAARAKLNAKYGEAEGT</sequence>
<proteinExistence type="predicted"/>
<comment type="caution">
    <text evidence="2">The sequence shown here is derived from an EMBL/GenBank/DDBJ whole genome shotgun (WGS) entry which is preliminary data.</text>
</comment>
<dbReference type="Proteomes" id="UP001271007">
    <property type="component" value="Unassembled WGS sequence"/>
</dbReference>
<reference evidence="2" key="1">
    <citation type="submission" date="2023-04" db="EMBL/GenBank/DDBJ databases">
        <title>Black Yeasts Isolated from many extreme environments.</title>
        <authorList>
            <person name="Coleine C."/>
            <person name="Stajich J.E."/>
            <person name="Selbmann L."/>
        </authorList>
    </citation>
    <scope>NUCLEOTIDE SEQUENCE</scope>
    <source>
        <strain evidence="2">CCFEE 5312</strain>
    </source>
</reference>
<gene>
    <name evidence="2" type="ORF">LTR09_001767</name>
</gene>
<feature type="region of interest" description="Disordered" evidence="1">
    <location>
        <begin position="1"/>
        <end position="23"/>
    </location>
</feature>